<keyword evidence="2 4" id="KW-0238">DNA-binding</keyword>
<evidence type="ECO:0000313" key="7">
    <source>
        <dbReference type="Proteomes" id="UP001212498"/>
    </source>
</evidence>
<evidence type="ECO:0000256" key="2">
    <source>
        <dbReference type="ARBA" id="ARBA00023125"/>
    </source>
</evidence>
<proteinExistence type="predicted"/>
<evidence type="ECO:0000313" key="6">
    <source>
        <dbReference type="EMBL" id="MDA0641264.1"/>
    </source>
</evidence>
<reference evidence="6 7" key="1">
    <citation type="submission" date="2022-11" db="EMBL/GenBank/DDBJ databases">
        <title>Nonomuraea corallina sp. nov., a new species of the genus Nonomuraea isolated from sea side sediment in Thai sea.</title>
        <authorList>
            <person name="Ngamcharungchit C."/>
            <person name="Matsumoto A."/>
            <person name="Suriyachadkun C."/>
            <person name="Panbangred W."/>
            <person name="Inahashi Y."/>
            <person name="Intra B."/>
        </authorList>
    </citation>
    <scope>NUCLEOTIDE SEQUENCE [LARGE SCALE GENOMIC DNA]</scope>
    <source>
        <strain evidence="6 7">DSM 43553</strain>
    </source>
</reference>
<evidence type="ECO:0000256" key="4">
    <source>
        <dbReference type="PROSITE-ProRule" id="PRU00335"/>
    </source>
</evidence>
<dbReference type="PANTHER" id="PTHR30055">
    <property type="entry name" value="HTH-TYPE TRANSCRIPTIONAL REGULATOR RUTR"/>
    <property type="match status" value="1"/>
</dbReference>
<dbReference type="SUPFAM" id="SSF48498">
    <property type="entry name" value="Tetracyclin repressor-like, C-terminal domain"/>
    <property type="match status" value="1"/>
</dbReference>
<name>A0ABT4SVR9_9ACTN</name>
<protein>
    <submittedName>
        <fullName evidence="6">Helix-turn-helix domain containing protein</fullName>
    </submittedName>
</protein>
<accession>A0ABT4SVR9</accession>
<keyword evidence="1" id="KW-0805">Transcription regulation</keyword>
<dbReference type="InterPro" id="IPR009057">
    <property type="entry name" value="Homeodomain-like_sf"/>
</dbReference>
<sequence>MSPRKAAAVPGSESLPAHLIATAERLIARHGAAGLTVRAIAKEAGVADGVLYNHFADKEELIARALLAHVRTVERGLPALPDGSGEGDLETGLRAYVDYGVALHLAILPAFAGLLAQPGVLARFAELGGGPGLLRGHAEGPDGLRGALTRYLRAGQAAGKVAARADAEAAATMVVGACHELILPHLFTGTPAGEIRVPPGFTDRLVATCLSGIAPG</sequence>
<dbReference type="SUPFAM" id="SSF46689">
    <property type="entry name" value="Homeodomain-like"/>
    <property type="match status" value="1"/>
</dbReference>
<keyword evidence="3" id="KW-0804">Transcription</keyword>
<dbReference type="RefSeq" id="WP_271276233.1">
    <property type="nucleotide sequence ID" value="NZ_BAABFD010000002.1"/>
</dbReference>
<dbReference type="PROSITE" id="PS50977">
    <property type="entry name" value="HTH_TETR_2"/>
    <property type="match status" value="1"/>
</dbReference>
<keyword evidence="7" id="KW-1185">Reference proteome</keyword>
<dbReference type="Pfam" id="PF00440">
    <property type="entry name" value="TetR_N"/>
    <property type="match status" value="1"/>
</dbReference>
<dbReference type="InterPro" id="IPR050109">
    <property type="entry name" value="HTH-type_TetR-like_transc_reg"/>
</dbReference>
<evidence type="ECO:0000256" key="3">
    <source>
        <dbReference type="ARBA" id="ARBA00023163"/>
    </source>
</evidence>
<dbReference type="InterPro" id="IPR001647">
    <property type="entry name" value="HTH_TetR"/>
</dbReference>
<feature type="DNA-binding region" description="H-T-H motif" evidence="4">
    <location>
        <begin position="36"/>
        <end position="55"/>
    </location>
</feature>
<evidence type="ECO:0000259" key="5">
    <source>
        <dbReference type="PROSITE" id="PS50977"/>
    </source>
</evidence>
<evidence type="ECO:0000256" key="1">
    <source>
        <dbReference type="ARBA" id="ARBA00023015"/>
    </source>
</evidence>
<feature type="domain" description="HTH tetR-type" evidence="5">
    <location>
        <begin position="13"/>
        <end position="73"/>
    </location>
</feature>
<gene>
    <name evidence="6" type="ORF">OUY24_11595</name>
</gene>
<dbReference type="PRINTS" id="PR00455">
    <property type="entry name" value="HTHTETR"/>
</dbReference>
<dbReference type="Gene3D" id="1.10.10.60">
    <property type="entry name" value="Homeodomain-like"/>
    <property type="match status" value="1"/>
</dbReference>
<dbReference type="EMBL" id="JAPNUD010000022">
    <property type="protein sequence ID" value="MDA0641264.1"/>
    <property type="molecule type" value="Genomic_DNA"/>
</dbReference>
<organism evidence="6 7">
    <name type="scientific">Nonomuraea ferruginea</name>
    <dbReference type="NCBI Taxonomy" id="46174"/>
    <lineage>
        <taxon>Bacteria</taxon>
        <taxon>Bacillati</taxon>
        <taxon>Actinomycetota</taxon>
        <taxon>Actinomycetes</taxon>
        <taxon>Streptosporangiales</taxon>
        <taxon>Streptosporangiaceae</taxon>
        <taxon>Nonomuraea</taxon>
    </lineage>
</organism>
<comment type="caution">
    <text evidence="6">The sequence shown here is derived from an EMBL/GenBank/DDBJ whole genome shotgun (WGS) entry which is preliminary data.</text>
</comment>
<dbReference type="PANTHER" id="PTHR30055:SF238">
    <property type="entry name" value="MYCOFACTOCIN BIOSYNTHESIS TRANSCRIPTIONAL REGULATOR MFTR-RELATED"/>
    <property type="match status" value="1"/>
</dbReference>
<dbReference type="Proteomes" id="UP001212498">
    <property type="component" value="Unassembled WGS sequence"/>
</dbReference>
<dbReference type="InterPro" id="IPR036271">
    <property type="entry name" value="Tet_transcr_reg_TetR-rel_C_sf"/>
</dbReference>
<dbReference type="Gene3D" id="1.10.357.10">
    <property type="entry name" value="Tetracycline Repressor, domain 2"/>
    <property type="match status" value="1"/>
</dbReference>